<protein>
    <submittedName>
        <fullName evidence="18">Uncharacterized protein impg2b isoform X1</fullName>
    </submittedName>
</protein>
<keyword evidence="17" id="KW-1185">Reference proteome</keyword>
<dbReference type="PANTHER" id="PTHR12199:SF4">
    <property type="entry name" value="INTERPHOTORECEPTOR MATRIX PROTEOGLYCAN 2"/>
    <property type="match status" value="1"/>
</dbReference>
<dbReference type="GO" id="GO:0001917">
    <property type="term" value="C:photoreceptor inner segment"/>
    <property type="evidence" value="ECO:0007669"/>
    <property type="project" value="UniProtKB-SubCell"/>
</dbReference>
<evidence type="ECO:0000259" key="16">
    <source>
        <dbReference type="PROSITE" id="PS50026"/>
    </source>
</evidence>
<reference evidence="18" key="1">
    <citation type="submission" date="2025-08" db="UniProtKB">
        <authorList>
            <consortium name="RefSeq"/>
        </authorList>
    </citation>
    <scope>IDENTIFICATION</scope>
    <source>
        <strain evidence="18">Quisiro</strain>
        <tissue evidence="18">Liver</tissue>
    </source>
</reference>
<feature type="compositionally biased region" description="Basic and acidic residues" evidence="12">
    <location>
        <begin position="662"/>
        <end position="679"/>
    </location>
</feature>
<feature type="compositionally biased region" description="Basic and acidic residues" evidence="12">
    <location>
        <begin position="1054"/>
        <end position="1070"/>
    </location>
</feature>
<feature type="transmembrane region" description="Helical" evidence="13">
    <location>
        <begin position="2586"/>
        <end position="2610"/>
    </location>
</feature>
<feature type="compositionally biased region" description="Basic and acidic residues" evidence="12">
    <location>
        <begin position="708"/>
        <end position="718"/>
    </location>
</feature>
<dbReference type="KEGG" id="alim:106526194"/>
<feature type="domain" description="EGF-like" evidence="16">
    <location>
        <begin position="2496"/>
        <end position="2537"/>
    </location>
</feature>
<keyword evidence="10" id="KW-0966">Cell projection</keyword>
<feature type="compositionally biased region" description="Basic and acidic residues" evidence="12">
    <location>
        <begin position="763"/>
        <end position="778"/>
    </location>
</feature>
<feature type="region of interest" description="Disordered" evidence="12">
    <location>
        <begin position="740"/>
        <end position="961"/>
    </location>
</feature>
<dbReference type="InterPro" id="IPR036364">
    <property type="entry name" value="SEA_dom_sf"/>
</dbReference>
<evidence type="ECO:0000256" key="7">
    <source>
        <dbReference type="ARBA" id="ARBA00022729"/>
    </source>
</evidence>
<dbReference type="STRING" id="52670.A0A2I4C845"/>
<evidence type="ECO:0000313" key="17">
    <source>
        <dbReference type="Proteomes" id="UP000192220"/>
    </source>
</evidence>
<evidence type="ECO:0000256" key="13">
    <source>
        <dbReference type="SAM" id="Phobius"/>
    </source>
</evidence>
<evidence type="ECO:0000313" key="18">
    <source>
        <dbReference type="RefSeq" id="XP_013876173.1"/>
    </source>
</evidence>
<feature type="compositionally biased region" description="Low complexity" evidence="12">
    <location>
        <begin position="154"/>
        <end position="166"/>
    </location>
</feature>
<evidence type="ECO:0000259" key="15">
    <source>
        <dbReference type="PROSITE" id="PS50024"/>
    </source>
</evidence>
<evidence type="ECO:0000256" key="9">
    <source>
        <dbReference type="ARBA" id="ARBA00023180"/>
    </source>
</evidence>
<feature type="compositionally biased region" description="Basic and acidic residues" evidence="12">
    <location>
        <begin position="1162"/>
        <end position="1178"/>
    </location>
</feature>
<feature type="region of interest" description="Disordered" evidence="12">
    <location>
        <begin position="2245"/>
        <end position="2275"/>
    </location>
</feature>
<name>A0A2I4C845_AUSLI</name>
<accession>A0A2I4C845</accession>
<dbReference type="PANTHER" id="PTHR12199">
    <property type="entry name" value="INTERPHOTORECEPTOR MATRIX PROTEOGLYCAN"/>
    <property type="match status" value="1"/>
</dbReference>
<feature type="compositionally biased region" description="Polar residues" evidence="12">
    <location>
        <begin position="1086"/>
        <end position="1098"/>
    </location>
</feature>
<evidence type="ECO:0000256" key="5">
    <source>
        <dbReference type="ARBA" id="ARBA00022530"/>
    </source>
</evidence>
<feature type="compositionally biased region" description="Polar residues" evidence="12">
    <location>
        <begin position="794"/>
        <end position="835"/>
    </location>
</feature>
<feature type="compositionally biased region" description="Low complexity" evidence="12">
    <location>
        <begin position="870"/>
        <end position="888"/>
    </location>
</feature>
<evidence type="ECO:0000256" key="6">
    <source>
        <dbReference type="ARBA" id="ARBA00022674"/>
    </source>
</evidence>
<feature type="region of interest" description="Disordered" evidence="12">
    <location>
        <begin position="2204"/>
        <end position="2225"/>
    </location>
</feature>
<feature type="compositionally biased region" description="Low complexity" evidence="12">
    <location>
        <begin position="1766"/>
        <end position="1776"/>
    </location>
</feature>
<evidence type="ECO:0000256" key="11">
    <source>
        <dbReference type="PROSITE-ProRule" id="PRU00076"/>
    </source>
</evidence>
<dbReference type="PROSITE" id="PS01186">
    <property type="entry name" value="EGF_2"/>
    <property type="match status" value="1"/>
</dbReference>
<keyword evidence="11" id="KW-1015">Disulfide bond</keyword>
<feature type="region of interest" description="Disordered" evidence="12">
    <location>
        <begin position="1746"/>
        <end position="1779"/>
    </location>
</feature>
<evidence type="ECO:0000256" key="2">
    <source>
        <dbReference type="ARBA" id="ARBA00004504"/>
    </source>
</evidence>
<dbReference type="PROSITE" id="PS50026">
    <property type="entry name" value="EGF_3"/>
    <property type="match status" value="1"/>
</dbReference>
<dbReference type="Pfam" id="PF01390">
    <property type="entry name" value="SEA"/>
    <property type="match status" value="2"/>
</dbReference>
<evidence type="ECO:0000256" key="14">
    <source>
        <dbReference type="SAM" id="SignalP"/>
    </source>
</evidence>
<feature type="compositionally biased region" description="Low complexity" evidence="12">
    <location>
        <begin position="1136"/>
        <end position="1153"/>
    </location>
</feature>
<feature type="region of interest" description="Disordered" evidence="12">
    <location>
        <begin position="1358"/>
        <end position="1395"/>
    </location>
</feature>
<sequence>MSWRRVDLWAVLLLLPGLLCTQTDSGRDMMGGSEGTRGPSDSDQLWFRQHSVLIRRKRNVLFPSGVTLCSQETMDQAVENHLNYFHLRVCQETVWEAFKIFWDHLPEQNEYQNLVSGCINGSISIKDIGSFFSQSEEHRSLIRSRVALAAERNSVPVSSDSPPCSSETKPVQTRDSLIDTLPGVTAISGKETISITKDKPPAGFELMTEDSLQATISSIKIPVDLTSDPNAGAMPEDSNDIKETGGSVASQNTAEVTIKTEVLTAGVNAEETVETTSSVVLIDGMNEESGKDKTVPERTGEEVVVKIIPEDLEDIGVFSPEIEEPSSENVESEEPTEVAVVVLQEPTLKPLFEAFTVVESGYEGPPEMTSDIPAEVVLEHSSETTTKGLLMLDEEGLDNSLETKVGTETIPTVLLITNPEQEAKISVNEISEHELEMEISSQTSILIIGESPTLVVEVTTKPFLVLQDNNDEDVTKDKPTIGTILTKDTAKPVEEVKAEVKQDEISLLIKDETAELEQREAVRTKDTTIETGETLARPAETVYTTKIPIEPNEQEKFSVTKEPQSEEEAAEFTGADMKDPRPVEITTKETNFTVELPPEADLVGGIKEEAKHREEVAQEVDPDEQTLEKTQSSTEPIVDRAFKNEITHRPSEPTGELTKQAEVTEKEPRATEELSEKPIGKPLEQVEPTKESTKEATPTILQAQEVESIEKSTKKMEPTIKPVPLEPTKEFVQEIKPAIKPTQEVETAKESMQETETSIQPSHEMETSKESTQEKETSIKTAQDVEPAKKSAQETEPTIKPSQETEPTIKPSQETEPTIKPSQETEPTIKSSQETKPIIKIDQKVEHDKESTQETEPTIKPAQETEPTIKPAQETEPTTKPPQETEPTINLDLEVEPGKESTQEEPTIKPAQEMELTVEPAQDAKPPKESTQETELTIKPAQETEPTIKPAQETEPPIKLDQEMEPTIKPAQEMELTIEPAQDAEPPQESKQETEPTIKPAQEIKPIIKTDHKVEPGKESTQDAEPTIKPAQEMDSTKQVTPESTREPILLPEPTKEPAHEAKPTQKPDQKTVPIKELTEEIEPTNKPTAQNENLSKTETIEPSGEPTQEISTFIKPTRESKPTREPVQEAESTKQTLQEPELVQEVVETLEPIGELTQETEAAREPANEGEPTREAAPENNIELSREPAPEEEAIRNRATEVEKTKAPSEPTKEADYEERITQKPEPTVTIEQEDKSVGEKEPPYVYAKETVDEFQERAESGPFEDKKDGTFETTEDITERKEETADTLEEFVLETPTETEDEITPVIFVVPEDVEELLPGTEVLVPSKTTKETTPQVAKPDPVMGEFVIEGHPGMTSEVETSKPEELPPSEDSAKATEVVDETIPESPVEATPEPLHEITPETVVVVPTESTQYTTTVKGSTIEVTTKYVVETNNGNFPVLTELIHEEEDNLLGNNGFFLEDEHNLVGNEIDDTLLRPPRPLKDQVVELRIKLRGETYNDALRDPTSFEYQQLARKFKRKIEDVFERLQGFKSIDIIEFRPQKDLKRGLVVQVHYAIIFEVEVDGGGISNDTLDFITLQNNLAEKNYLGPPEQPTVIYTITDFRNFITEALHKDNSLMGSSLENAENVLPSVKPTSKPGDAYDSMDNILAAEKPPDAPSHEPDSSNVFLKKEDFLFDTLDQWKGPQSEAVSENDVFMFDESTSPLPSVEFLENTFDLGPATKKDRGNIEDEGFLFGSEVERGVLSEDSSAAKTPPTSSEDMFEDTSGSGSSGDDQSMDLWSWQTSETSDIIYNRSDGSLEVLPPPDLEVDTDEDMAAEEMPPTKADNLVATREVTETVRFKVTTVPAVEESSLDGHTEVTPHISIEPQDSTTAQLPVFSTTGTLSVGFSKQTEEASGFHEDTSLYETHTFALPVTFSPEPDAYESAGSSGPADSYIRLQEVTEPLEMITKSVAEKPVITVASEPKEEQKEAEDRSVTHELLEILYTDAPQTLDSSFVEVQAATVSELISEKATDEPSQLEVFTHKPEPPLTDTKIHEAVEIMEEKHLDTSYSTTTAQTKVLDHDLVVDEVFVITTTTVSPVLTPSVVPDHSSGVALSPEKDSPFTRVSDLAPEDEDIFHQEHQNHDEETEIPVSTVAPEVPFVTVVVNKTVSPSTDFVGVSEVSSTTAKVSELETESLGGNVEPSGDKVDLSEIGGKIELSGGKEKTSEIGSKVETSAGKEEPLQEEVEHVIVDEQLFGRVEDSPGEQVKSSEKEVQPSEAGVYISGTKIQPPEREVELLTKEAQPSERESSGKETKVLGEKVNVDILQTPMPSLPQFNDSTSADKLQPFEQDFPDVPSIDVSIDVFQYDTRAKEGESSGFFSGALGSDLETIALPTRPGRDLTVFFSLRVTNMVFSMDLFNKSSSEYKALEQQFLELLVPYLQSNLSNFQNLEILNFRNGSIVVNSRMRFGKPVPQEVTNIIYLILEDFANTAYQTMNLAIDKHSLDVESGDQADPCKFQACNEFSKCMVNQWSGEAECVCDPGYLSVDGLPCQSICEVQHDFCLNDGKCDIIPGKGAICRCRVGENWWYRGEHCEEYVSEPLVVGIAIASVAGFLLVAGGIIFFLARTLREQYDDEDTEDPLRRGESVPSLKRATKFNPMFENDPVSAQYYRRYDDNLPPYYQCYDSTLPQYGSKDLSDEEIQNIYQNTTLTKEEIQERLRIIELCSRDQRFADFMRQTQVFLERRGSSTT</sequence>
<evidence type="ECO:0000256" key="12">
    <source>
        <dbReference type="SAM" id="MobiDB-lite"/>
    </source>
</evidence>
<keyword evidence="13" id="KW-0812">Transmembrane</keyword>
<feature type="compositionally biased region" description="Basic and acidic residues" evidence="12">
    <location>
        <begin position="1185"/>
        <end position="1224"/>
    </location>
</feature>
<dbReference type="RefSeq" id="XP_013876173.1">
    <property type="nucleotide sequence ID" value="XM_014020719.1"/>
</dbReference>
<comment type="subcellular location">
    <subcellularLocation>
        <location evidence="2">Cell projection</location>
        <location evidence="2">Cilium</location>
        <location evidence="2">Photoreceptor outer segment</location>
    </subcellularLocation>
    <subcellularLocation>
        <location evidence="1">Photoreceptor inner segment</location>
    </subcellularLocation>
    <subcellularLocation>
        <location evidence="3">Secreted</location>
        <location evidence="3">Extracellular space</location>
        <location evidence="3">Extracellular matrix</location>
        <location evidence="3">Interphotoreceptor matrix</location>
    </subcellularLocation>
</comment>
<evidence type="ECO:0000256" key="3">
    <source>
        <dbReference type="ARBA" id="ARBA00004593"/>
    </source>
</evidence>
<proteinExistence type="predicted"/>
<dbReference type="CTD" id="570058"/>
<feature type="region of interest" description="Disordered" evidence="12">
    <location>
        <begin position="555"/>
        <end position="728"/>
    </location>
</feature>
<keyword evidence="9" id="KW-0325">Glycoprotein</keyword>
<feature type="compositionally biased region" description="Basic and acidic residues" evidence="12">
    <location>
        <begin position="606"/>
        <end position="616"/>
    </location>
</feature>
<dbReference type="OrthoDB" id="9908153at2759"/>
<keyword evidence="13" id="KW-1133">Transmembrane helix</keyword>
<dbReference type="GeneID" id="106526194"/>
<keyword evidence="5" id="KW-0272">Extracellular matrix</keyword>
<keyword evidence="4" id="KW-0964">Secreted</keyword>
<dbReference type="GO" id="GO:0007601">
    <property type="term" value="P:visual perception"/>
    <property type="evidence" value="ECO:0007669"/>
    <property type="project" value="InterPro"/>
</dbReference>
<feature type="chain" id="PRO_5014167265" evidence="14">
    <location>
        <begin position="22"/>
        <end position="2735"/>
    </location>
</feature>
<feature type="region of interest" description="Disordered" evidence="12">
    <location>
        <begin position="153"/>
        <end position="172"/>
    </location>
</feature>
<evidence type="ECO:0000256" key="10">
    <source>
        <dbReference type="ARBA" id="ARBA00023273"/>
    </source>
</evidence>
<keyword evidence="13" id="KW-0472">Membrane</keyword>
<feature type="compositionally biased region" description="Basic and acidic residues" evidence="12">
    <location>
        <begin position="1006"/>
        <end position="1021"/>
    </location>
</feature>
<dbReference type="GO" id="GO:0033165">
    <property type="term" value="C:interphotoreceptor matrix"/>
    <property type="evidence" value="ECO:0007669"/>
    <property type="project" value="UniProtKB-SubCell"/>
</dbReference>
<keyword evidence="6" id="KW-0358">Heparin-binding</keyword>
<feature type="signal peptide" evidence="14">
    <location>
        <begin position="1"/>
        <end position="21"/>
    </location>
</feature>
<dbReference type="InParanoid" id="A0A2I4C845"/>
<feature type="compositionally biased region" description="Basic and acidic residues" evidence="12">
    <location>
        <begin position="1117"/>
        <end position="1128"/>
    </location>
</feature>
<feature type="domain" description="SEA" evidence="15">
    <location>
        <begin position="2383"/>
        <end position="2496"/>
    </location>
</feature>
<gene>
    <name evidence="18" type="primary">impg2b</name>
</gene>
<dbReference type="InterPro" id="IPR000082">
    <property type="entry name" value="SEA_dom"/>
</dbReference>
<dbReference type="Gene3D" id="3.30.70.960">
    <property type="entry name" value="SEA domain"/>
    <property type="match status" value="1"/>
</dbReference>
<feature type="region of interest" description="Disordered" evidence="12">
    <location>
        <begin position="978"/>
        <end position="1288"/>
    </location>
</feature>
<feature type="compositionally biased region" description="Basic and acidic residues" evidence="12">
    <location>
        <begin position="637"/>
        <end position="651"/>
    </location>
</feature>
<evidence type="ECO:0000256" key="4">
    <source>
        <dbReference type="ARBA" id="ARBA00022525"/>
    </source>
</evidence>
<keyword evidence="8" id="KW-0677">Repeat</keyword>
<organism evidence="17 18">
    <name type="scientific">Austrofundulus limnaeus</name>
    <name type="common">Annual killifish</name>
    <dbReference type="NCBI Taxonomy" id="52670"/>
    <lineage>
        <taxon>Eukaryota</taxon>
        <taxon>Metazoa</taxon>
        <taxon>Chordata</taxon>
        <taxon>Craniata</taxon>
        <taxon>Vertebrata</taxon>
        <taxon>Euteleostomi</taxon>
        <taxon>Actinopterygii</taxon>
        <taxon>Neopterygii</taxon>
        <taxon>Teleostei</taxon>
        <taxon>Neoteleostei</taxon>
        <taxon>Acanthomorphata</taxon>
        <taxon>Ovalentaria</taxon>
        <taxon>Atherinomorphae</taxon>
        <taxon>Cyprinodontiformes</taxon>
        <taxon>Rivulidae</taxon>
        <taxon>Austrofundulus</taxon>
    </lineage>
</organism>
<dbReference type="InterPro" id="IPR039861">
    <property type="entry name" value="IMPG"/>
</dbReference>
<comment type="caution">
    <text evidence="11">Lacks conserved residue(s) required for the propagation of feature annotation.</text>
</comment>
<dbReference type="InterPro" id="IPR000742">
    <property type="entry name" value="EGF"/>
</dbReference>
<evidence type="ECO:0000256" key="1">
    <source>
        <dbReference type="ARBA" id="ARBA00004437"/>
    </source>
</evidence>
<keyword evidence="7 14" id="KW-0732">Signal</keyword>
<feature type="compositionally biased region" description="Polar residues" evidence="12">
    <location>
        <begin position="1748"/>
        <end position="1761"/>
    </location>
</feature>
<feature type="compositionally biased region" description="Basic and acidic residues" evidence="12">
    <location>
        <begin position="1251"/>
        <end position="1272"/>
    </location>
</feature>
<dbReference type="GO" id="GO:0001750">
    <property type="term" value="C:photoreceptor outer segment"/>
    <property type="evidence" value="ECO:0007669"/>
    <property type="project" value="UniProtKB-SubCell"/>
</dbReference>
<feature type="domain" description="SEA" evidence="15">
    <location>
        <begin position="1485"/>
        <end position="1607"/>
    </location>
</feature>
<feature type="compositionally biased region" description="Basic and acidic residues" evidence="12">
    <location>
        <begin position="1234"/>
        <end position="1244"/>
    </location>
</feature>
<evidence type="ECO:0000256" key="8">
    <source>
        <dbReference type="ARBA" id="ARBA00022737"/>
    </source>
</evidence>
<dbReference type="Proteomes" id="UP000192220">
    <property type="component" value="Unplaced"/>
</dbReference>
<dbReference type="GO" id="GO:0005540">
    <property type="term" value="F:hyaluronic acid binding"/>
    <property type="evidence" value="ECO:0007669"/>
    <property type="project" value="TreeGrafter"/>
</dbReference>
<dbReference type="SMART" id="SM00200">
    <property type="entry name" value="SEA"/>
    <property type="match status" value="2"/>
</dbReference>
<feature type="compositionally biased region" description="Basic and acidic residues" evidence="12">
    <location>
        <begin position="837"/>
        <end position="852"/>
    </location>
</feature>
<dbReference type="SUPFAM" id="SSF82671">
    <property type="entry name" value="SEA domain"/>
    <property type="match status" value="2"/>
</dbReference>
<dbReference type="PROSITE" id="PS50024">
    <property type="entry name" value="SEA"/>
    <property type="match status" value="2"/>
</dbReference>
<feature type="disulfide bond" evidence="11">
    <location>
        <begin position="2505"/>
        <end position="2522"/>
    </location>
</feature>
<keyword evidence="11" id="KW-0245">EGF-like domain</keyword>
<dbReference type="GO" id="GO:0008201">
    <property type="term" value="F:heparin binding"/>
    <property type="evidence" value="ECO:0007669"/>
    <property type="project" value="UniProtKB-KW"/>
</dbReference>